<dbReference type="EMBL" id="JAGEVG010000010">
    <property type="protein sequence ID" value="MBO3098605.1"/>
    <property type="molecule type" value="Genomic_DNA"/>
</dbReference>
<evidence type="ECO:0000313" key="1">
    <source>
        <dbReference type="EMBL" id="MBO3098605.1"/>
    </source>
</evidence>
<proteinExistence type="predicted"/>
<evidence type="ECO:0000313" key="2">
    <source>
        <dbReference type="Proteomes" id="UP000681315"/>
    </source>
</evidence>
<dbReference type="Proteomes" id="UP000681315">
    <property type="component" value="Unassembled WGS sequence"/>
</dbReference>
<dbReference type="InterPro" id="IPR018673">
    <property type="entry name" value="DUF2141"/>
</dbReference>
<keyword evidence="2" id="KW-1185">Reference proteome</keyword>
<organism evidence="1 2">
    <name type="scientific">Gelidibacter pelagius</name>
    <dbReference type="NCBI Taxonomy" id="2819985"/>
    <lineage>
        <taxon>Bacteria</taxon>
        <taxon>Pseudomonadati</taxon>
        <taxon>Bacteroidota</taxon>
        <taxon>Flavobacteriia</taxon>
        <taxon>Flavobacteriales</taxon>
        <taxon>Flavobacteriaceae</taxon>
        <taxon>Gelidibacter</taxon>
    </lineage>
</organism>
<sequence length="138" mass="15562">MKILILYLSFLTSFFGNDNPELTINVQNIKSLKGEIIIGVFNTDKDFLKEGVAIKNYTIAIDEATETIVISDLPKGEYAVSLYHDENSDKECNRNFLGIPKEGYGFSNNVKPKFSAPSYEDCKFTLSENKVLDIALRH</sequence>
<name>A0ABS3SSC6_9FLAO</name>
<comment type="caution">
    <text evidence="1">The sequence shown here is derived from an EMBL/GenBank/DDBJ whole genome shotgun (WGS) entry which is preliminary data.</text>
</comment>
<accession>A0ABS3SSC6</accession>
<protein>
    <submittedName>
        <fullName evidence="1">DUF2141 domain-containing protein</fullName>
    </submittedName>
</protein>
<reference evidence="1 2" key="1">
    <citation type="submission" date="2021-03" db="EMBL/GenBank/DDBJ databases">
        <title>Gelidibacter sp. nov., isolated from costal sediment.</title>
        <authorList>
            <person name="Lun K.-Y."/>
        </authorList>
    </citation>
    <scope>NUCLEOTIDE SEQUENCE [LARGE SCALE GENOMIC DNA]</scope>
    <source>
        <strain evidence="1 2">DF109</strain>
    </source>
</reference>
<gene>
    <name evidence="1" type="ORF">J4051_10020</name>
</gene>
<dbReference type="RefSeq" id="WP_208233729.1">
    <property type="nucleotide sequence ID" value="NZ_JAGEVG010000010.1"/>
</dbReference>
<dbReference type="Pfam" id="PF09912">
    <property type="entry name" value="DUF2141"/>
    <property type="match status" value="1"/>
</dbReference>